<dbReference type="EMBL" id="MU857665">
    <property type="protein sequence ID" value="KAK4246880.1"/>
    <property type="molecule type" value="Genomic_DNA"/>
</dbReference>
<evidence type="ECO:0000259" key="2">
    <source>
        <dbReference type="Pfam" id="PF10290"/>
    </source>
</evidence>
<evidence type="ECO:0000313" key="3">
    <source>
        <dbReference type="EMBL" id="KAK4246880.1"/>
    </source>
</evidence>
<name>A0AAN7CS12_9PEZI</name>
<dbReference type="Proteomes" id="UP001303647">
    <property type="component" value="Unassembled WGS sequence"/>
</dbReference>
<comment type="caution">
    <text evidence="3">The sequence shown here is derived from an EMBL/GenBank/DDBJ whole genome shotgun (WGS) entry which is preliminary data.</text>
</comment>
<organism evidence="3 4">
    <name type="scientific">Corynascus novoguineensis</name>
    <dbReference type="NCBI Taxonomy" id="1126955"/>
    <lineage>
        <taxon>Eukaryota</taxon>
        <taxon>Fungi</taxon>
        <taxon>Dikarya</taxon>
        <taxon>Ascomycota</taxon>
        <taxon>Pezizomycotina</taxon>
        <taxon>Sordariomycetes</taxon>
        <taxon>Sordariomycetidae</taxon>
        <taxon>Sordariales</taxon>
        <taxon>Chaetomiaceae</taxon>
        <taxon>Corynascus</taxon>
    </lineage>
</organism>
<keyword evidence="4" id="KW-1185">Reference proteome</keyword>
<reference evidence="3" key="1">
    <citation type="journal article" date="2023" name="Mol. Phylogenet. Evol.">
        <title>Genome-scale phylogeny and comparative genomics of the fungal order Sordariales.</title>
        <authorList>
            <person name="Hensen N."/>
            <person name="Bonometti L."/>
            <person name="Westerberg I."/>
            <person name="Brannstrom I.O."/>
            <person name="Guillou S."/>
            <person name="Cros-Aarteil S."/>
            <person name="Calhoun S."/>
            <person name="Haridas S."/>
            <person name="Kuo A."/>
            <person name="Mondo S."/>
            <person name="Pangilinan J."/>
            <person name="Riley R."/>
            <person name="LaButti K."/>
            <person name="Andreopoulos B."/>
            <person name="Lipzen A."/>
            <person name="Chen C."/>
            <person name="Yan M."/>
            <person name="Daum C."/>
            <person name="Ng V."/>
            <person name="Clum A."/>
            <person name="Steindorff A."/>
            <person name="Ohm R.A."/>
            <person name="Martin F."/>
            <person name="Silar P."/>
            <person name="Natvig D.O."/>
            <person name="Lalanne C."/>
            <person name="Gautier V."/>
            <person name="Ament-Velasquez S.L."/>
            <person name="Kruys A."/>
            <person name="Hutchinson M.I."/>
            <person name="Powell A.J."/>
            <person name="Barry K."/>
            <person name="Miller A.N."/>
            <person name="Grigoriev I.V."/>
            <person name="Debuchy R."/>
            <person name="Gladieux P."/>
            <person name="Hiltunen Thoren M."/>
            <person name="Johannesson H."/>
        </authorList>
    </citation>
    <scope>NUCLEOTIDE SEQUENCE</scope>
    <source>
        <strain evidence="3">CBS 359.72</strain>
    </source>
</reference>
<protein>
    <recommendedName>
        <fullName evidence="2">Cell wall protein YJL171C/Tos1 N-terminal domain-containing protein</fullName>
    </recommendedName>
</protein>
<evidence type="ECO:0000313" key="4">
    <source>
        <dbReference type="Proteomes" id="UP001303647"/>
    </source>
</evidence>
<reference evidence="3" key="2">
    <citation type="submission" date="2023-05" db="EMBL/GenBank/DDBJ databases">
        <authorList>
            <consortium name="Lawrence Berkeley National Laboratory"/>
            <person name="Steindorff A."/>
            <person name="Hensen N."/>
            <person name="Bonometti L."/>
            <person name="Westerberg I."/>
            <person name="Brannstrom I.O."/>
            <person name="Guillou S."/>
            <person name="Cros-Aarteil S."/>
            <person name="Calhoun S."/>
            <person name="Haridas S."/>
            <person name="Kuo A."/>
            <person name="Mondo S."/>
            <person name="Pangilinan J."/>
            <person name="Riley R."/>
            <person name="Labutti K."/>
            <person name="Andreopoulos B."/>
            <person name="Lipzen A."/>
            <person name="Chen C."/>
            <person name="Yanf M."/>
            <person name="Daum C."/>
            <person name="Ng V."/>
            <person name="Clum A."/>
            <person name="Ohm R."/>
            <person name="Martin F."/>
            <person name="Silar P."/>
            <person name="Natvig D."/>
            <person name="Lalanne C."/>
            <person name="Gautier V."/>
            <person name="Ament-Velasquez S.L."/>
            <person name="Kruys A."/>
            <person name="Hutchinson M.I."/>
            <person name="Powell A.J."/>
            <person name="Barry K."/>
            <person name="Miller A.N."/>
            <person name="Grigoriev I.V."/>
            <person name="Debuchy R."/>
            <person name="Gladieux P."/>
            <person name="Thoren M.H."/>
            <person name="Johannesson H."/>
        </authorList>
    </citation>
    <scope>NUCLEOTIDE SEQUENCE</scope>
    <source>
        <strain evidence="3">CBS 359.72</strain>
    </source>
</reference>
<dbReference type="AlphaFoldDB" id="A0AAN7CS12"/>
<evidence type="ECO:0000256" key="1">
    <source>
        <dbReference type="SAM" id="MobiDB-lite"/>
    </source>
</evidence>
<sequence>MALAVQSASATGAFTSSQKLCQGTAAEEKGNWDCQKVQRIIYENVGRPGHYSQVVGMDQTTGECVFTSREYSVPLAPFSEPVSTTCIPSVL</sequence>
<feature type="region of interest" description="Disordered" evidence="1">
    <location>
        <begin position="1"/>
        <end position="20"/>
    </location>
</feature>
<accession>A0AAN7CS12</accession>
<dbReference type="Pfam" id="PF10290">
    <property type="entry name" value="YJL171C_Tos1_N"/>
    <property type="match status" value="1"/>
</dbReference>
<proteinExistence type="predicted"/>
<feature type="domain" description="Cell wall protein YJL171C/Tos1 N-terminal" evidence="2">
    <location>
        <begin position="39"/>
        <end position="84"/>
    </location>
</feature>
<gene>
    <name evidence="3" type="ORF">C7999DRAFT_15053</name>
</gene>
<dbReference type="InterPro" id="IPR018807">
    <property type="entry name" value="YJL171C/Tos1_N"/>
</dbReference>